<evidence type="ECO:0000313" key="7">
    <source>
        <dbReference type="EMBL" id="SEM45467.1"/>
    </source>
</evidence>
<dbReference type="PANTHER" id="PTHR43289:SF6">
    <property type="entry name" value="SERINE_THREONINE-PROTEIN KINASE NEKL-3"/>
    <property type="match status" value="1"/>
</dbReference>
<feature type="compositionally biased region" description="Low complexity" evidence="5">
    <location>
        <begin position="471"/>
        <end position="484"/>
    </location>
</feature>
<feature type="compositionally biased region" description="Acidic residues" evidence="5">
    <location>
        <begin position="485"/>
        <end position="495"/>
    </location>
</feature>
<name>A0A1H7YJJ2_STIAU</name>
<dbReference type="GO" id="GO:0005524">
    <property type="term" value="F:ATP binding"/>
    <property type="evidence" value="ECO:0007669"/>
    <property type="project" value="UniProtKB-KW"/>
</dbReference>
<dbReference type="GO" id="GO:0004674">
    <property type="term" value="F:protein serine/threonine kinase activity"/>
    <property type="evidence" value="ECO:0007669"/>
    <property type="project" value="UniProtKB-KW"/>
</dbReference>
<dbReference type="EMBL" id="FOAP01000017">
    <property type="protein sequence ID" value="SEM45467.1"/>
    <property type="molecule type" value="Genomic_DNA"/>
</dbReference>
<keyword evidence="3 7" id="KW-0418">Kinase</keyword>
<dbReference type="InterPro" id="IPR008266">
    <property type="entry name" value="Tyr_kinase_AS"/>
</dbReference>
<sequence>MSTVAGVPTPEVQLGKYRLLKLLATGGMGEVFLARQEGPAGFAKTVVIKRMLAHLGRDPKFVEMFLNEARLAAELSHPNIVQIFELGEHAGTYFLAMEFIHGVNLRTLKRRMDERHLEVPAGLAAFICAQALKGLHYAHTLTDEAGKSMNIVHRDVSPDNVLVGFNGTVKMVDFGIAKASSSISTTNAGTVKGKYAYMSPDQLSGQKADPRTDVYAMGVVLYELLTGGRPFQGPSEGALVRSILQDTPKAPREVRPGLSPELEDITLRAIARNPQERFPSAESMATALEAYALGEGGMTPHKVKGLLRGLFGEEADIISAVGTRPKSGGSLNASPSSQVGSAAGQPGTSSALKKTGDAPQQTSAQWVNVDLSTHFTVSIAEVPLPPPPSAAAVPAPPQAKRRWVPWLVAGGGVAALLVGAGVTLPALREPAVAPPARVSLQRLEHVDPKASPPAPVAVDTAALPQSPPPEAVAATTPAAQAQAAPEEDDPEENAPEEATAPEAPRAPAAKRAARPAKHASGTVSLRVNPWAEVLYAGKSLGVTPMAPFELPSGTHTLTLVNQDLDVKRKVRVVVPASKQVVLRINLLDGM</sequence>
<dbReference type="PROSITE" id="PS00109">
    <property type="entry name" value="PROTEIN_KINASE_TYR"/>
    <property type="match status" value="1"/>
</dbReference>
<dbReference type="PANTHER" id="PTHR43289">
    <property type="entry name" value="MITOGEN-ACTIVATED PROTEIN KINASE KINASE KINASE 20-RELATED"/>
    <property type="match status" value="1"/>
</dbReference>
<keyword evidence="4" id="KW-0067">ATP-binding</keyword>
<dbReference type="Gene3D" id="3.30.200.20">
    <property type="entry name" value="Phosphorylase Kinase, domain 1"/>
    <property type="match status" value="1"/>
</dbReference>
<evidence type="ECO:0000256" key="4">
    <source>
        <dbReference type="ARBA" id="ARBA00022840"/>
    </source>
</evidence>
<dbReference type="SUPFAM" id="SSF56112">
    <property type="entry name" value="Protein kinase-like (PK-like)"/>
    <property type="match status" value="1"/>
</dbReference>
<keyword evidence="7" id="KW-0723">Serine/threonine-protein kinase</keyword>
<dbReference type="InterPro" id="IPR011009">
    <property type="entry name" value="Kinase-like_dom_sf"/>
</dbReference>
<dbReference type="InterPro" id="IPR000719">
    <property type="entry name" value="Prot_kinase_dom"/>
</dbReference>
<feature type="compositionally biased region" description="Low complexity" evidence="5">
    <location>
        <begin position="496"/>
        <end position="510"/>
    </location>
</feature>
<evidence type="ECO:0000256" key="2">
    <source>
        <dbReference type="ARBA" id="ARBA00022741"/>
    </source>
</evidence>
<evidence type="ECO:0000256" key="3">
    <source>
        <dbReference type="ARBA" id="ARBA00022777"/>
    </source>
</evidence>
<dbReference type="Gene3D" id="1.10.510.10">
    <property type="entry name" value="Transferase(Phosphotransferase) domain 1"/>
    <property type="match status" value="1"/>
</dbReference>
<evidence type="ECO:0000256" key="1">
    <source>
        <dbReference type="ARBA" id="ARBA00022679"/>
    </source>
</evidence>
<dbReference type="Proteomes" id="UP000182719">
    <property type="component" value="Unassembled WGS sequence"/>
</dbReference>
<dbReference type="CDD" id="cd14014">
    <property type="entry name" value="STKc_PknB_like"/>
    <property type="match status" value="1"/>
</dbReference>
<evidence type="ECO:0000256" key="5">
    <source>
        <dbReference type="SAM" id="MobiDB-lite"/>
    </source>
</evidence>
<evidence type="ECO:0000259" key="6">
    <source>
        <dbReference type="PROSITE" id="PS50011"/>
    </source>
</evidence>
<proteinExistence type="predicted"/>
<evidence type="ECO:0000313" key="8">
    <source>
        <dbReference type="Proteomes" id="UP000182719"/>
    </source>
</evidence>
<feature type="region of interest" description="Disordered" evidence="5">
    <location>
        <begin position="447"/>
        <end position="521"/>
    </location>
</feature>
<gene>
    <name evidence="7" type="ORF">SAMN05444354_11724</name>
</gene>
<dbReference type="RefSeq" id="WP_075009378.1">
    <property type="nucleotide sequence ID" value="NZ_FOAP01000017.1"/>
</dbReference>
<feature type="compositionally biased region" description="Polar residues" evidence="5">
    <location>
        <begin position="329"/>
        <end position="361"/>
    </location>
</feature>
<dbReference type="PROSITE" id="PS50011">
    <property type="entry name" value="PROTEIN_KINASE_DOM"/>
    <property type="match status" value="1"/>
</dbReference>
<protein>
    <submittedName>
        <fullName evidence="7">Serine/threonine protein kinase</fullName>
    </submittedName>
</protein>
<keyword evidence="1" id="KW-0808">Transferase</keyword>
<feature type="region of interest" description="Disordered" evidence="5">
    <location>
        <begin position="322"/>
        <end position="361"/>
    </location>
</feature>
<dbReference type="AlphaFoldDB" id="A0A1H7YJJ2"/>
<organism evidence="7 8">
    <name type="scientific">Stigmatella aurantiaca</name>
    <dbReference type="NCBI Taxonomy" id="41"/>
    <lineage>
        <taxon>Bacteria</taxon>
        <taxon>Pseudomonadati</taxon>
        <taxon>Myxococcota</taxon>
        <taxon>Myxococcia</taxon>
        <taxon>Myxococcales</taxon>
        <taxon>Cystobacterineae</taxon>
        <taxon>Archangiaceae</taxon>
        <taxon>Stigmatella</taxon>
    </lineage>
</organism>
<keyword evidence="2" id="KW-0547">Nucleotide-binding</keyword>
<dbReference type="Pfam" id="PF00069">
    <property type="entry name" value="Pkinase"/>
    <property type="match status" value="1"/>
</dbReference>
<keyword evidence="8" id="KW-1185">Reference proteome</keyword>
<reference evidence="8" key="1">
    <citation type="submission" date="2016-10" db="EMBL/GenBank/DDBJ databases">
        <authorList>
            <person name="Varghese N."/>
            <person name="Submissions S."/>
        </authorList>
    </citation>
    <scope>NUCLEOTIDE SEQUENCE [LARGE SCALE GENOMIC DNA]</scope>
    <source>
        <strain evidence="8">DSM 17044</strain>
    </source>
</reference>
<feature type="domain" description="Protein kinase" evidence="6">
    <location>
        <begin position="17"/>
        <end position="292"/>
    </location>
</feature>
<dbReference type="OrthoDB" id="9801841at2"/>
<accession>A0A1H7YJJ2</accession>